<feature type="region of interest" description="Disordered" evidence="1">
    <location>
        <begin position="63"/>
        <end position="104"/>
    </location>
</feature>
<protein>
    <submittedName>
        <fullName evidence="3">Putative secreted protein</fullName>
    </submittedName>
</protein>
<name>U5ENL0_9DIPT</name>
<reference evidence="3" key="1">
    <citation type="journal article" date="2014" name="Insect Biochem. Mol. Biol.">
        <title>An insight into the sialome of the frog biting fly, Corethrella appendiculata.</title>
        <authorList>
            <person name="Ribeiro J.M.C."/>
            <person name="Chagas A.C."/>
            <person name="Pham V.M."/>
            <person name="Lounibos L.P."/>
            <person name="Calvo E."/>
        </authorList>
    </citation>
    <scope>NUCLEOTIDE SEQUENCE</scope>
    <source>
        <tissue evidence="3">Salivary glands</tissue>
    </source>
</reference>
<feature type="chain" id="PRO_5004659917" evidence="2">
    <location>
        <begin position="21"/>
        <end position="104"/>
    </location>
</feature>
<accession>U5ENL0</accession>
<proteinExistence type="evidence at transcript level"/>
<dbReference type="EMBL" id="GANO01005004">
    <property type="protein sequence ID" value="JAB54867.1"/>
    <property type="molecule type" value="mRNA"/>
</dbReference>
<organism evidence="3">
    <name type="scientific">Corethrella appendiculata</name>
    <dbReference type="NCBI Taxonomy" id="1370023"/>
    <lineage>
        <taxon>Eukaryota</taxon>
        <taxon>Metazoa</taxon>
        <taxon>Ecdysozoa</taxon>
        <taxon>Arthropoda</taxon>
        <taxon>Hexapoda</taxon>
        <taxon>Insecta</taxon>
        <taxon>Pterygota</taxon>
        <taxon>Neoptera</taxon>
        <taxon>Endopterygota</taxon>
        <taxon>Diptera</taxon>
        <taxon>Nematocera</taxon>
        <taxon>Culicoidea</taxon>
        <taxon>Chaoboridae</taxon>
        <taxon>Corethrella</taxon>
    </lineage>
</organism>
<sequence>MNKICLIFFALTALVLCVHAQPSGYKEKREIGKALKHFMEGFGELTSGIPGLPKLPDFGSSPLSGLFGGNKKEDKAKGLEKKDEKQEGKQDGKQDGKEDGKKNE</sequence>
<dbReference type="AlphaFoldDB" id="U5ENL0"/>
<keyword evidence="2" id="KW-0732">Signal</keyword>
<feature type="compositionally biased region" description="Basic and acidic residues" evidence="1">
    <location>
        <begin position="70"/>
        <end position="104"/>
    </location>
</feature>
<evidence type="ECO:0000256" key="1">
    <source>
        <dbReference type="SAM" id="MobiDB-lite"/>
    </source>
</evidence>
<evidence type="ECO:0000313" key="3">
    <source>
        <dbReference type="EMBL" id="JAB54867.1"/>
    </source>
</evidence>
<feature type="signal peptide" evidence="2">
    <location>
        <begin position="1"/>
        <end position="20"/>
    </location>
</feature>
<evidence type="ECO:0000256" key="2">
    <source>
        <dbReference type="SAM" id="SignalP"/>
    </source>
</evidence>